<accession>D9J0G3</accession>
<dbReference type="OrthoDB" id="40967at10239"/>
<evidence type="ECO:0000313" key="2">
    <source>
        <dbReference type="Proteomes" id="UP000000331"/>
    </source>
</evidence>
<sequence>MRVFSTSLLHQLNNRMGILKMKTYKELLEAVEDVQTDLMNIEDYSEEVYQALQTAIDELEELAEN</sequence>
<keyword evidence="2" id="KW-1185">Reference proteome</keyword>
<dbReference type="EMBL" id="HM242243">
    <property type="protein sequence ID" value="ADJ53058.1"/>
    <property type="molecule type" value="Genomic_DNA"/>
</dbReference>
<organism evidence="1 2">
    <name type="scientific">Brochothrix phage A9</name>
    <dbReference type="NCBI Taxonomy" id="857312"/>
    <lineage>
        <taxon>Viruses</taxon>
        <taxon>Duplodnaviria</taxon>
        <taxon>Heunggongvirae</taxon>
        <taxon>Uroviricota</taxon>
        <taxon>Caudoviricetes</taxon>
        <taxon>Herelleviridae</taxon>
        <taxon>Klumppvirus</taxon>
        <taxon>Klumppvirus A9</taxon>
    </lineage>
</organism>
<dbReference type="GeneID" id="10359054"/>
<proteinExistence type="predicted"/>
<dbReference type="RefSeq" id="YP_004301349.1">
    <property type="nucleotide sequence ID" value="NC_015253.1"/>
</dbReference>
<evidence type="ECO:0000313" key="1">
    <source>
        <dbReference type="EMBL" id="ADJ53058.1"/>
    </source>
</evidence>
<dbReference type="KEGG" id="vg:10359054"/>
<dbReference type="Proteomes" id="UP000000331">
    <property type="component" value="Segment"/>
</dbReference>
<protein>
    <submittedName>
        <fullName evidence="1">Gp16</fullName>
    </submittedName>
</protein>
<name>D9J0G3_9CAUD</name>
<reference evidence="1 2" key="1">
    <citation type="journal article" date="2010" name="J. Bacteriol.">
        <title>Brochothrix thermosphacta bacteriophages feature heterogeneous and highly mosaic genomes and utilize unique prophage insertion sites.</title>
        <authorList>
            <person name="Kilcher S."/>
            <person name="Loessner M.J."/>
            <person name="Klumpp J."/>
        </authorList>
    </citation>
    <scope>NUCLEOTIDE SEQUENCE [LARGE SCALE GENOMIC DNA]</scope>
</reference>